<dbReference type="GO" id="GO:0031119">
    <property type="term" value="P:tRNA pseudouridine synthesis"/>
    <property type="evidence" value="ECO:0007669"/>
    <property type="project" value="TreeGrafter"/>
</dbReference>
<dbReference type="InterPro" id="IPR001406">
    <property type="entry name" value="PsdUridine_synth_TruA"/>
</dbReference>
<evidence type="ECO:0000256" key="4">
    <source>
        <dbReference type="ARBA" id="ARBA00023235"/>
    </source>
</evidence>
<evidence type="ECO:0000259" key="7">
    <source>
        <dbReference type="Pfam" id="PF01416"/>
    </source>
</evidence>
<gene>
    <name evidence="8" type="ORF">F8M41_026571</name>
</gene>
<evidence type="ECO:0000256" key="1">
    <source>
        <dbReference type="ARBA" id="ARBA00004123"/>
    </source>
</evidence>
<comment type="caution">
    <text evidence="8">The sequence shown here is derived from an EMBL/GenBank/DDBJ whole genome shotgun (WGS) entry which is preliminary data.</text>
</comment>
<dbReference type="InterPro" id="IPR020103">
    <property type="entry name" value="PsdUridine_synth_cat_dom_sf"/>
</dbReference>
<dbReference type="PANTHER" id="PTHR11142:SF5">
    <property type="entry name" value="TRNA PSEUDOURIDINE(38_39) SYNTHASE"/>
    <property type="match status" value="1"/>
</dbReference>
<comment type="subcellular location">
    <subcellularLocation>
        <location evidence="1">Nucleus</location>
    </subcellularLocation>
</comment>
<dbReference type="PANTHER" id="PTHR11142">
    <property type="entry name" value="PSEUDOURIDYLATE SYNTHASE"/>
    <property type="match status" value="1"/>
</dbReference>
<evidence type="ECO:0000313" key="9">
    <source>
        <dbReference type="Proteomes" id="UP000439903"/>
    </source>
</evidence>
<dbReference type="NCBIfam" id="TIGR00071">
    <property type="entry name" value="hisT_truA"/>
    <property type="match status" value="1"/>
</dbReference>
<reference evidence="8 9" key="1">
    <citation type="journal article" date="2019" name="Environ. Microbiol.">
        <title>At the nexus of three kingdoms: the genome of the mycorrhizal fungus Gigaspora margarita provides insights into plant, endobacterial and fungal interactions.</title>
        <authorList>
            <person name="Venice F."/>
            <person name="Ghignone S."/>
            <person name="Salvioli di Fossalunga A."/>
            <person name="Amselem J."/>
            <person name="Novero M."/>
            <person name="Xianan X."/>
            <person name="Sedzielewska Toro K."/>
            <person name="Morin E."/>
            <person name="Lipzen A."/>
            <person name="Grigoriev I.V."/>
            <person name="Henrissat B."/>
            <person name="Martin F.M."/>
            <person name="Bonfante P."/>
        </authorList>
    </citation>
    <scope>NUCLEOTIDE SEQUENCE [LARGE SCALE GENOMIC DNA]</scope>
    <source>
        <strain evidence="8 9">BEG34</strain>
    </source>
</reference>
<accession>A0A8H3XI63</accession>
<dbReference type="InterPro" id="IPR020095">
    <property type="entry name" value="PsdUridine_synth_TruA_C"/>
</dbReference>
<comment type="similarity">
    <text evidence="2">Belongs to the tRNA pseudouridine synthase TruA family.</text>
</comment>
<dbReference type="Gene3D" id="3.30.70.580">
    <property type="entry name" value="Pseudouridine synthase I, catalytic domain, N-terminal subdomain"/>
    <property type="match status" value="1"/>
</dbReference>
<sequence length="509" mass="58993">MRMFRSSLQKFLNYRNYRIQNRMSHSNGAEKYVTWSKEELIAKLLNYESGQQIQCNPISTTKTTVASITCDTNTNFKKKPNKKSPRPFDMSKYSKRHIALKVAYFGWNYHGFATNADEQKFPTIEGHLHSALLRSRMISDPAECNFSKCGRTDKGVSSLGQVIALDVRSNLPRDSSHVLPTISMNDNTLNKQDEQDEQDNVKSEPKQIEEIPYIETLNRLLPDDIRIIAWASVNPDFNARHNCRFRHYKYFFVKGNLDIDLMRDAANRFLGTHDFRNFCKIDGAKQIDNFERTILHVGIDQVRDQQNFSQTEEFYVFDLKGTAFLWHQVRCMMAILFLVGQKLEEPSIVNDLLDIKKTPARPIYNMASELPLVLYDCQYDNLKWYYGRDDNMLNTISKLYKHIYEQWYIHATKSLLFSTLLNDLGSISLKKNVHPGQELQNFTTNIEQTLKELVSSEIGMSSGNLSNIITSGGGKELRVRNYVKISNRETCDSVESKNEKYKGKRIKLE</sequence>
<dbReference type="Proteomes" id="UP000439903">
    <property type="component" value="Unassembled WGS sequence"/>
</dbReference>
<dbReference type="EMBL" id="WTPW01000997">
    <property type="protein sequence ID" value="KAF0463806.1"/>
    <property type="molecule type" value="Genomic_DNA"/>
</dbReference>
<dbReference type="GO" id="GO:0005737">
    <property type="term" value="C:cytoplasm"/>
    <property type="evidence" value="ECO:0007669"/>
    <property type="project" value="TreeGrafter"/>
</dbReference>
<dbReference type="GO" id="GO:0005634">
    <property type="term" value="C:nucleus"/>
    <property type="evidence" value="ECO:0007669"/>
    <property type="project" value="UniProtKB-SubCell"/>
</dbReference>
<evidence type="ECO:0000256" key="5">
    <source>
        <dbReference type="ARBA" id="ARBA00023242"/>
    </source>
</evidence>
<keyword evidence="5" id="KW-0539">Nucleus</keyword>
<proteinExistence type="inferred from homology"/>
<dbReference type="Gene3D" id="3.30.70.660">
    <property type="entry name" value="Pseudouridine synthase I, catalytic domain, C-terminal subdomain"/>
    <property type="match status" value="1"/>
</dbReference>
<evidence type="ECO:0000256" key="3">
    <source>
        <dbReference type="ARBA" id="ARBA00022694"/>
    </source>
</evidence>
<organism evidence="8 9">
    <name type="scientific">Gigaspora margarita</name>
    <dbReference type="NCBI Taxonomy" id="4874"/>
    <lineage>
        <taxon>Eukaryota</taxon>
        <taxon>Fungi</taxon>
        <taxon>Fungi incertae sedis</taxon>
        <taxon>Mucoromycota</taxon>
        <taxon>Glomeromycotina</taxon>
        <taxon>Glomeromycetes</taxon>
        <taxon>Diversisporales</taxon>
        <taxon>Gigasporaceae</taxon>
        <taxon>Gigaspora</taxon>
    </lineage>
</organism>
<feature type="region of interest" description="Disordered" evidence="6">
    <location>
        <begin position="176"/>
        <end position="205"/>
    </location>
</feature>
<keyword evidence="4" id="KW-0413">Isomerase</keyword>
<feature type="domain" description="Pseudouridine synthase I TruA alpha/beta" evidence="7">
    <location>
        <begin position="265"/>
        <end position="380"/>
    </location>
</feature>
<dbReference type="FunFam" id="3.30.70.580:FF:000007">
    <property type="entry name" value="tRNA pseudouridine synthase"/>
    <property type="match status" value="1"/>
</dbReference>
<dbReference type="InterPro" id="IPR041707">
    <property type="entry name" value="Pus3-like"/>
</dbReference>
<protein>
    <submittedName>
        <fullName evidence="8">tRNA pseudouridine synthase</fullName>
    </submittedName>
</protein>
<dbReference type="AlphaFoldDB" id="A0A8H3XI63"/>
<dbReference type="Pfam" id="PF01416">
    <property type="entry name" value="PseudoU_synth_1"/>
    <property type="match status" value="1"/>
</dbReference>
<name>A0A8H3XI63_GIGMA</name>
<evidence type="ECO:0000256" key="2">
    <source>
        <dbReference type="ARBA" id="ARBA00009375"/>
    </source>
</evidence>
<dbReference type="OrthoDB" id="25767at2759"/>
<dbReference type="SUPFAM" id="SSF55120">
    <property type="entry name" value="Pseudouridine synthase"/>
    <property type="match status" value="1"/>
</dbReference>
<dbReference type="FunFam" id="3.30.70.660:FF:000012">
    <property type="entry name" value="tRNA pseudouridine synthase"/>
    <property type="match status" value="1"/>
</dbReference>
<dbReference type="InterPro" id="IPR020094">
    <property type="entry name" value="TruA/RsuA/RluB/E/F_N"/>
</dbReference>
<dbReference type="CDD" id="cd02569">
    <property type="entry name" value="PseudoU_synth_ScPus3"/>
    <property type="match status" value="1"/>
</dbReference>
<dbReference type="GO" id="GO:1990481">
    <property type="term" value="P:mRNA pseudouridine synthesis"/>
    <property type="evidence" value="ECO:0007669"/>
    <property type="project" value="TreeGrafter"/>
</dbReference>
<evidence type="ECO:0000313" key="8">
    <source>
        <dbReference type="EMBL" id="KAF0463806.1"/>
    </source>
</evidence>
<keyword evidence="3" id="KW-0819">tRNA processing</keyword>
<dbReference type="InterPro" id="IPR020097">
    <property type="entry name" value="PsdUridine_synth_TruA_a/b_dom"/>
</dbReference>
<dbReference type="GO" id="GO:0009982">
    <property type="term" value="F:pseudouridine synthase activity"/>
    <property type="evidence" value="ECO:0007669"/>
    <property type="project" value="InterPro"/>
</dbReference>
<keyword evidence="9" id="KW-1185">Reference proteome</keyword>
<evidence type="ECO:0000256" key="6">
    <source>
        <dbReference type="SAM" id="MobiDB-lite"/>
    </source>
</evidence>
<dbReference type="GO" id="GO:0003723">
    <property type="term" value="F:RNA binding"/>
    <property type="evidence" value="ECO:0007669"/>
    <property type="project" value="InterPro"/>
</dbReference>
<dbReference type="HAMAP" id="MF_00171">
    <property type="entry name" value="TruA"/>
    <property type="match status" value="1"/>
</dbReference>